<dbReference type="EMBL" id="BIFR01000001">
    <property type="protein sequence ID" value="GCE12902.1"/>
    <property type="molecule type" value="Genomic_DNA"/>
</dbReference>
<dbReference type="Proteomes" id="UP000287352">
    <property type="component" value="Unassembled WGS sequence"/>
</dbReference>
<protein>
    <submittedName>
        <fullName evidence="1">Uncharacterized protein</fullName>
    </submittedName>
</protein>
<name>A0A402A1G9_9CHLR</name>
<accession>A0A402A1G9</accession>
<reference evidence="2" key="1">
    <citation type="submission" date="2018-12" db="EMBL/GenBank/DDBJ databases">
        <title>Tengunoibacter tsumagoiensis gen. nov., sp. nov., Dictyobacter kobayashii sp. nov., D. alpinus sp. nov., and D. joshuensis sp. nov. and description of Dictyobacteraceae fam. nov. within the order Ktedonobacterales isolated from Tengu-no-mugimeshi.</title>
        <authorList>
            <person name="Wang C.M."/>
            <person name="Zheng Y."/>
            <person name="Sakai Y."/>
            <person name="Toyoda A."/>
            <person name="Minakuchi Y."/>
            <person name="Abe K."/>
            <person name="Yokota A."/>
            <person name="Yabe S."/>
        </authorList>
    </citation>
    <scope>NUCLEOTIDE SEQUENCE [LARGE SCALE GENOMIC DNA]</scope>
    <source>
        <strain evidence="2">Uno3</strain>
    </source>
</reference>
<sequence>MASRNAPMYQKEFFVAQLALAQKIADIASQPLEQVVLQYTALYRIFGLDWSFDPTNPVWEAYISGLPGAADKTQYTYEYYLQRYPEIPTSAEEQPHWGCFSYNYDPATQKIRLHFGDYDQSEHGPLSHLRIIQRKEELRAMFQHIQSNHPDALWVVGGSWLYNWESYTRLFPPQFVQAAKARKMPSLQGRASWNQLLRRGWRIHNESLAIFLQRVSQLEQVEDYPGCFLYAELWTEAPISLFYAFYV</sequence>
<keyword evidence="2" id="KW-1185">Reference proteome</keyword>
<dbReference type="AlphaFoldDB" id="A0A402A1G9"/>
<gene>
    <name evidence="1" type="ORF">KTT_27610</name>
</gene>
<evidence type="ECO:0000313" key="2">
    <source>
        <dbReference type="Proteomes" id="UP000287352"/>
    </source>
</evidence>
<proteinExistence type="predicted"/>
<comment type="caution">
    <text evidence="1">The sequence shown here is derived from an EMBL/GenBank/DDBJ whole genome shotgun (WGS) entry which is preliminary data.</text>
</comment>
<evidence type="ECO:0000313" key="1">
    <source>
        <dbReference type="EMBL" id="GCE12902.1"/>
    </source>
</evidence>
<organism evidence="1 2">
    <name type="scientific">Tengunoibacter tsumagoiensis</name>
    <dbReference type="NCBI Taxonomy" id="2014871"/>
    <lineage>
        <taxon>Bacteria</taxon>
        <taxon>Bacillati</taxon>
        <taxon>Chloroflexota</taxon>
        <taxon>Ktedonobacteria</taxon>
        <taxon>Ktedonobacterales</taxon>
        <taxon>Dictyobacteraceae</taxon>
        <taxon>Tengunoibacter</taxon>
    </lineage>
</organism>